<comment type="caution">
    <text evidence="1">The sequence shown here is derived from an EMBL/GenBank/DDBJ whole genome shotgun (WGS) entry which is preliminary data.</text>
</comment>
<name>A0A8X6R3S1_TRICX</name>
<gene>
    <name evidence="1" type="ORF">TNCV_4373281</name>
</gene>
<organism evidence="1 2">
    <name type="scientific">Trichonephila clavipes</name>
    <name type="common">Golden silk orbweaver</name>
    <name type="synonym">Nephila clavipes</name>
    <dbReference type="NCBI Taxonomy" id="2585209"/>
    <lineage>
        <taxon>Eukaryota</taxon>
        <taxon>Metazoa</taxon>
        <taxon>Ecdysozoa</taxon>
        <taxon>Arthropoda</taxon>
        <taxon>Chelicerata</taxon>
        <taxon>Arachnida</taxon>
        <taxon>Araneae</taxon>
        <taxon>Araneomorphae</taxon>
        <taxon>Entelegynae</taxon>
        <taxon>Araneoidea</taxon>
        <taxon>Nephilidae</taxon>
        <taxon>Trichonephila</taxon>
    </lineage>
</organism>
<keyword evidence="2" id="KW-1185">Reference proteome</keyword>
<reference evidence="1" key="1">
    <citation type="submission" date="2020-08" db="EMBL/GenBank/DDBJ databases">
        <title>Multicomponent nature underlies the extraordinary mechanical properties of spider dragline silk.</title>
        <authorList>
            <person name="Kono N."/>
            <person name="Nakamura H."/>
            <person name="Mori M."/>
            <person name="Yoshida Y."/>
            <person name="Ohtoshi R."/>
            <person name="Malay A.D."/>
            <person name="Moran D.A.P."/>
            <person name="Tomita M."/>
            <person name="Numata K."/>
            <person name="Arakawa K."/>
        </authorList>
    </citation>
    <scope>NUCLEOTIDE SEQUENCE</scope>
</reference>
<evidence type="ECO:0008006" key="3">
    <source>
        <dbReference type="Google" id="ProtNLM"/>
    </source>
</evidence>
<sequence length="85" mass="9802">MMFFQERRIAIVKFYLAAVSHCHVIKVFQQKYSSETALNASTLTFSVRRFCNTGSVPDRKRSGRVSIVKTKVADMETDLQRKEVN</sequence>
<dbReference type="EMBL" id="BMAU01021040">
    <property type="protein sequence ID" value="GFX87863.1"/>
    <property type="molecule type" value="Genomic_DNA"/>
</dbReference>
<proteinExistence type="predicted"/>
<evidence type="ECO:0000313" key="1">
    <source>
        <dbReference type="EMBL" id="GFX87863.1"/>
    </source>
</evidence>
<dbReference type="Proteomes" id="UP000887159">
    <property type="component" value="Unassembled WGS sequence"/>
</dbReference>
<protein>
    <recommendedName>
        <fullName evidence="3">DUF4817 domain-containing protein</fullName>
    </recommendedName>
</protein>
<accession>A0A8X6R3S1</accession>
<evidence type="ECO:0000313" key="2">
    <source>
        <dbReference type="Proteomes" id="UP000887159"/>
    </source>
</evidence>
<dbReference type="AlphaFoldDB" id="A0A8X6R3S1"/>